<evidence type="ECO:0000313" key="5">
    <source>
        <dbReference type="Proteomes" id="UP000282322"/>
    </source>
</evidence>
<name>A0A3P3R7M6_9EURY</name>
<keyword evidence="5" id="KW-1185">Reference proteome</keyword>
<accession>A0A3P3R7M6</accession>
<dbReference type="Proteomes" id="UP000282322">
    <property type="component" value="Unassembled WGS sequence"/>
</dbReference>
<evidence type="ECO:0000256" key="2">
    <source>
        <dbReference type="ARBA" id="ARBA00022679"/>
    </source>
</evidence>
<dbReference type="PANTHER" id="PTHR12526">
    <property type="entry name" value="GLYCOSYLTRANSFERASE"/>
    <property type="match status" value="1"/>
</dbReference>
<organism evidence="4 5">
    <name type="scientific">Halocatena pleomorpha</name>
    <dbReference type="NCBI Taxonomy" id="1785090"/>
    <lineage>
        <taxon>Archaea</taxon>
        <taxon>Methanobacteriati</taxon>
        <taxon>Methanobacteriota</taxon>
        <taxon>Stenosarchaea group</taxon>
        <taxon>Halobacteria</taxon>
        <taxon>Halobacteriales</taxon>
        <taxon>Natronomonadaceae</taxon>
        <taxon>Halocatena</taxon>
    </lineage>
</organism>
<dbReference type="AlphaFoldDB" id="A0A3P3R7M6"/>
<keyword evidence="2" id="KW-0808">Transferase</keyword>
<sequence>MVEIKYVTSGIVGPSDVSSSISNYQFPKFLTTEHSTTVLSRTPVQEPEIITEATVKTPPGNAYVRAILFPFFVAFHLLRSQRETDLVTTDRSGDAILPVAVFHRLGFAPWVIFCADSPDGRENKRARVNLKLGISLLHTRLMQRIAWYGYRHADRVILSDESSAIAESRKTVIKGGVDCETVEHVTETIDRAESDTVRVLYVGNMYYHRAIDVLFDALESCESDVELVLVGPSPEGGGPSNMQEFVEHVAPSLEARIESLPVNCEYRGKLPHEAALAEMVDADIGMCLLPYKRGMPHFLDSYPIKIFEYMATETAVVATRTPATSELLDDPQLVSENDSEAVADTIDSLADDEELREQCRTRNREVVESHCWNTLWSQIDDAIASEVENDEPTVVVTGSRSR</sequence>
<evidence type="ECO:0000313" key="4">
    <source>
        <dbReference type="EMBL" id="RRJ29471.1"/>
    </source>
</evidence>
<dbReference type="GO" id="GO:0016757">
    <property type="term" value="F:glycosyltransferase activity"/>
    <property type="evidence" value="ECO:0007669"/>
    <property type="project" value="UniProtKB-KW"/>
</dbReference>
<dbReference type="Gene3D" id="3.40.50.2000">
    <property type="entry name" value="Glycogen Phosphorylase B"/>
    <property type="match status" value="1"/>
</dbReference>
<comment type="caution">
    <text evidence="4">The sequence shown here is derived from an EMBL/GenBank/DDBJ whole genome shotgun (WGS) entry which is preliminary data.</text>
</comment>
<evidence type="ECO:0000256" key="1">
    <source>
        <dbReference type="ARBA" id="ARBA00022676"/>
    </source>
</evidence>
<feature type="domain" description="Glycosyl transferase family 1" evidence="3">
    <location>
        <begin position="194"/>
        <end position="365"/>
    </location>
</feature>
<dbReference type="PANTHER" id="PTHR12526:SF629">
    <property type="entry name" value="TEICHURONIC ACID BIOSYNTHESIS GLYCOSYLTRANSFERASE TUAH-RELATED"/>
    <property type="match status" value="1"/>
</dbReference>
<dbReference type="SUPFAM" id="SSF53756">
    <property type="entry name" value="UDP-Glycosyltransferase/glycogen phosphorylase"/>
    <property type="match status" value="1"/>
</dbReference>
<reference evidence="4 5" key="1">
    <citation type="submission" date="2018-11" db="EMBL/GenBank/DDBJ databases">
        <title>Taxonoimc description of Halomarina strain SPP-AMP-1.</title>
        <authorList>
            <person name="Pal Y."/>
            <person name="Srinivasana K."/>
            <person name="Verma A."/>
            <person name="Kumar P."/>
        </authorList>
    </citation>
    <scope>NUCLEOTIDE SEQUENCE [LARGE SCALE GENOMIC DNA]</scope>
    <source>
        <strain evidence="4 5">SPP-AMP-1</strain>
    </source>
</reference>
<dbReference type="EMBL" id="RRCH01000028">
    <property type="protein sequence ID" value="RRJ29471.1"/>
    <property type="molecule type" value="Genomic_DNA"/>
</dbReference>
<gene>
    <name evidence="4" type="ORF">EIK79_12585</name>
</gene>
<proteinExistence type="predicted"/>
<dbReference type="InterPro" id="IPR001296">
    <property type="entry name" value="Glyco_trans_1"/>
</dbReference>
<evidence type="ECO:0000259" key="3">
    <source>
        <dbReference type="Pfam" id="PF00534"/>
    </source>
</evidence>
<dbReference type="Pfam" id="PF00534">
    <property type="entry name" value="Glycos_transf_1"/>
    <property type="match status" value="1"/>
</dbReference>
<keyword evidence="1" id="KW-0328">Glycosyltransferase</keyword>
<protein>
    <submittedName>
        <fullName evidence="4">Glycosyltransferase</fullName>
    </submittedName>
</protein>